<dbReference type="EMBL" id="CP007243">
    <property type="protein sequence ID" value="AIA30314.1"/>
    <property type="molecule type" value="Genomic_DNA"/>
</dbReference>
<accession>A0A059XP50</accession>
<reference evidence="2" key="1">
    <citation type="submission" date="2014-02" db="EMBL/GenBank/DDBJ databases">
        <title>Complete genome sequence and comparative genomic analysis of the nitrogen-fixing bacterium Leptospirillum ferriphilum YSK.</title>
        <authorList>
            <person name="Guo X."/>
            <person name="Yin H."/>
            <person name="Liang Y."/>
            <person name="Hu Q."/>
            <person name="Ma L."/>
            <person name="Xiao Y."/>
            <person name="Zhang X."/>
            <person name="Qiu G."/>
            <person name="Liu X."/>
        </authorList>
    </citation>
    <scope>NUCLEOTIDE SEQUENCE [LARGE SCALE GENOMIC DNA]</scope>
    <source>
        <strain evidence="2">YSK</strain>
    </source>
</reference>
<reference evidence="1 2" key="2">
    <citation type="journal article" date="2015" name="Biomed. Res. Int.">
        <title>Effects of Arsenite Resistance on the Growth and Functional Gene Expression of Leptospirillum ferriphilum and Acidithiobacillus thiooxidans in Pure Culture and Coculture.</title>
        <authorList>
            <person name="Jiang H."/>
            <person name="Liang Y."/>
            <person name="Yin H."/>
            <person name="Xiao Y."/>
            <person name="Guo X."/>
            <person name="Xu Y."/>
            <person name="Hu Q."/>
            <person name="Liu H."/>
            <person name="Liu X."/>
        </authorList>
    </citation>
    <scope>NUCLEOTIDE SEQUENCE [LARGE SCALE GENOMIC DNA]</scope>
    <source>
        <strain evidence="1 2">YSK</strain>
    </source>
</reference>
<dbReference type="AlphaFoldDB" id="A0A059XP50"/>
<gene>
    <name evidence="1" type="ORF">Y981_04630</name>
</gene>
<protein>
    <submittedName>
        <fullName evidence="1">Uncharacterized protein</fullName>
    </submittedName>
</protein>
<dbReference type="Proteomes" id="UP000027059">
    <property type="component" value="Chromosome"/>
</dbReference>
<keyword evidence="2" id="KW-1185">Reference proteome</keyword>
<dbReference type="Pfam" id="PF20126">
    <property type="entry name" value="TumE"/>
    <property type="match status" value="1"/>
</dbReference>
<name>A0A059XP50_9BACT</name>
<dbReference type="InterPro" id="IPR045397">
    <property type="entry name" value="TumE-like"/>
</dbReference>
<evidence type="ECO:0000313" key="2">
    <source>
        <dbReference type="Proteomes" id="UP000027059"/>
    </source>
</evidence>
<evidence type="ECO:0000313" key="1">
    <source>
        <dbReference type="EMBL" id="AIA30314.1"/>
    </source>
</evidence>
<proteinExistence type="predicted"/>
<sequence length="95" mass="11510">MNEAHLLYRNRQVLSNGAIIEIVIWKLDRPDPDRSHGFKYRLFYGRKGQRIVGYDNEKGKGDHRHYRDREEPYVFTTVDRLIEDFNTDVKREEQQ</sequence>
<dbReference type="KEGG" id="lfp:Y981_04630"/>
<dbReference type="HOGENOM" id="CLU_166635_0_0_0"/>
<dbReference type="OrthoDB" id="7451512at2"/>
<dbReference type="RefSeq" id="WP_038504996.1">
    <property type="nucleotide sequence ID" value="NZ_CP007243.1"/>
</dbReference>
<organism evidence="1 2">
    <name type="scientific">Leptospirillum ferriphilum YSK</name>
    <dbReference type="NCBI Taxonomy" id="1441628"/>
    <lineage>
        <taxon>Bacteria</taxon>
        <taxon>Pseudomonadati</taxon>
        <taxon>Nitrospirota</taxon>
        <taxon>Nitrospiria</taxon>
        <taxon>Nitrospirales</taxon>
        <taxon>Nitrospiraceae</taxon>
        <taxon>Leptospirillum</taxon>
    </lineage>
</organism>